<protein>
    <recommendedName>
        <fullName evidence="4">Nitric oxide reductase</fullName>
    </recommendedName>
</protein>
<evidence type="ECO:0000313" key="2">
    <source>
        <dbReference type="EMBL" id="APZ06224.1"/>
    </source>
</evidence>
<proteinExistence type="predicted"/>
<keyword evidence="1" id="KW-0812">Transmembrane</keyword>
<organism evidence="2 3">
    <name type="scientific">Kosakonia cowanii JCM 10956 = DSM 18146</name>
    <dbReference type="NCBI Taxonomy" id="1300165"/>
    <lineage>
        <taxon>Bacteria</taxon>
        <taxon>Pseudomonadati</taxon>
        <taxon>Pseudomonadota</taxon>
        <taxon>Gammaproteobacteria</taxon>
        <taxon>Enterobacterales</taxon>
        <taxon>Enterobacteriaceae</taxon>
        <taxon>Kosakonia</taxon>
    </lineage>
</organism>
<gene>
    <name evidence="2" type="ORF">BWI95_14820</name>
</gene>
<reference evidence="2 3" key="1">
    <citation type="submission" date="2017-01" db="EMBL/GenBank/DDBJ databases">
        <authorList>
            <person name="Cao J.-M."/>
        </authorList>
    </citation>
    <scope>NUCLEOTIDE SEQUENCE [LARGE SCALE GENOMIC DNA]</scope>
    <source>
        <strain evidence="2 3">888-76</strain>
    </source>
</reference>
<feature type="transmembrane region" description="Helical" evidence="1">
    <location>
        <begin position="100"/>
        <end position="119"/>
    </location>
</feature>
<feature type="transmembrane region" description="Helical" evidence="1">
    <location>
        <begin position="45"/>
        <end position="64"/>
    </location>
</feature>
<feature type="transmembrane region" description="Helical" evidence="1">
    <location>
        <begin position="12"/>
        <end position="33"/>
    </location>
</feature>
<dbReference type="KEGG" id="kco:BWI95_14820"/>
<feature type="transmembrane region" description="Helical" evidence="1">
    <location>
        <begin position="71"/>
        <end position="88"/>
    </location>
</feature>
<keyword evidence="1" id="KW-1133">Transmembrane helix</keyword>
<dbReference type="AlphaFoldDB" id="A0A807LEL5"/>
<keyword evidence="3" id="KW-1185">Reference proteome</keyword>
<dbReference type="Proteomes" id="UP000187148">
    <property type="component" value="Chromosome"/>
</dbReference>
<evidence type="ECO:0008006" key="4">
    <source>
        <dbReference type="Google" id="ProtNLM"/>
    </source>
</evidence>
<evidence type="ECO:0000256" key="1">
    <source>
        <dbReference type="SAM" id="Phobius"/>
    </source>
</evidence>
<sequence>MKFDKRLTPTTVMLAVFSCIIPFFADFSLPLYHGLSVSVIENVQALWLLFAFVFTLRFALTTPLTPERKRFWLWAATWWLVLLGRSVSWGRDYFPHEPRLLFRAISVLLIGALVLFPLFSHALRQQISDRLRHQTLLVWSFALVVVTFLISDSVEHHRAIAHFFLHKRDYQDLIEELYEFPFMIGLFYVCRDLMRREPLTAHQPQERSLAKGLR</sequence>
<name>A0A807LEL5_9ENTR</name>
<dbReference type="EMBL" id="CP019445">
    <property type="protein sequence ID" value="APZ06224.1"/>
    <property type="molecule type" value="Genomic_DNA"/>
</dbReference>
<keyword evidence="1" id="KW-0472">Membrane</keyword>
<dbReference type="PROSITE" id="PS51257">
    <property type="entry name" value="PROKAR_LIPOPROTEIN"/>
    <property type="match status" value="1"/>
</dbReference>
<dbReference type="RefSeq" id="WP_076769726.1">
    <property type="nucleotide sequence ID" value="NZ_CP019445.1"/>
</dbReference>
<evidence type="ECO:0000313" key="3">
    <source>
        <dbReference type="Proteomes" id="UP000187148"/>
    </source>
</evidence>
<feature type="transmembrane region" description="Helical" evidence="1">
    <location>
        <begin position="131"/>
        <end position="150"/>
    </location>
</feature>
<accession>A0A807LEL5</accession>